<evidence type="ECO:0000313" key="4">
    <source>
        <dbReference type="Proteomes" id="UP000199077"/>
    </source>
</evidence>
<sequence length="286" mass="29342">MAANLGTMTRTSLASLTPRQQLRAGRTTRRLVQLAVGLTLYGVSMGMMVRSGLGLDPWDVFHYGIARHLPVSFGTVTIIVGVAVLLLWIPLRQWPGLGTVANVIVIGLATDATLALLAAPDLMAARVALLVGGIVLNGLAGALYIGSQFGPGPRDGLMTGLVRRTGRSFRLVRTSIEVTVLVVGWLLGGVVGLGTVLYAVLIGPVVQLFLPIFTVPLEVPGGSGTGVSGSGVSGTGVPGSGVEREDEREHAAGTGPAQRGGRDGEGPARAGDVVDQQDGAVETAQA</sequence>
<keyword evidence="2" id="KW-1133">Transmembrane helix</keyword>
<feature type="transmembrane region" description="Helical" evidence="2">
    <location>
        <begin position="123"/>
        <end position="145"/>
    </location>
</feature>
<feature type="transmembrane region" description="Helical" evidence="2">
    <location>
        <begin position="96"/>
        <end position="117"/>
    </location>
</feature>
<dbReference type="PANTHER" id="PTHR40078">
    <property type="entry name" value="INTEGRAL MEMBRANE PROTEIN-RELATED"/>
    <property type="match status" value="1"/>
</dbReference>
<evidence type="ECO:0000313" key="3">
    <source>
        <dbReference type="EMBL" id="SDP16587.1"/>
    </source>
</evidence>
<dbReference type="PANTHER" id="PTHR40078:SF1">
    <property type="entry name" value="INTEGRAL MEMBRANE PROTEIN"/>
    <property type="match status" value="1"/>
</dbReference>
<name>A0A1H0QH03_9MICO</name>
<evidence type="ECO:0000256" key="2">
    <source>
        <dbReference type="SAM" id="Phobius"/>
    </source>
</evidence>
<dbReference type="InterPro" id="IPR038750">
    <property type="entry name" value="YczE/YyaS-like"/>
</dbReference>
<feature type="region of interest" description="Disordered" evidence="1">
    <location>
        <begin position="224"/>
        <end position="286"/>
    </location>
</feature>
<dbReference type="Proteomes" id="UP000199077">
    <property type="component" value="Chromosome I"/>
</dbReference>
<feature type="transmembrane region" description="Helical" evidence="2">
    <location>
        <begin position="31"/>
        <end position="49"/>
    </location>
</feature>
<keyword evidence="2" id="KW-0812">Transmembrane</keyword>
<feature type="transmembrane region" description="Helical" evidence="2">
    <location>
        <begin position="69"/>
        <end position="89"/>
    </location>
</feature>
<proteinExistence type="predicted"/>
<dbReference type="AlphaFoldDB" id="A0A1H0QH03"/>
<feature type="compositionally biased region" description="Basic and acidic residues" evidence="1">
    <location>
        <begin position="242"/>
        <end position="251"/>
    </location>
</feature>
<dbReference type="STRING" id="443156.SAMN04489867_1604"/>
<keyword evidence="4" id="KW-1185">Reference proteome</keyword>
<keyword evidence="2" id="KW-0472">Membrane</keyword>
<accession>A0A1H0QH03</accession>
<reference evidence="4" key="1">
    <citation type="submission" date="2016-10" db="EMBL/GenBank/DDBJ databases">
        <authorList>
            <person name="Varghese N."/>
            <person name="Submissions S."/>
        </authorList>
    </citation>
    <scope>NUCLEOTIDE SEQUENCE [LARGE SCALE GENOMIC DNA]</scope>
    <source>
        <strain evidence="4">DSM 22329</strain>
    </source>
</reference>
<evidence type="ECO:0000256" key="1">
    <source>
        <dbReference type="SAM" id="MobiDB-lite"/>
    </source>
</evidence>
<dbReference type="EMBL" id="LT629711">
    <property type="protein sequence ID" value="SDP16587.1"/>
    <property type="molecule type" value="Genomic_DNA"/>
</dbReference>
<gene>
    <name evidence="3" type="ORF">SAMN04489867_1604</name>
</gene>
<dbReference type="Pfam" id="PF19700">
    <property type="entry name" value="DUF6198"/>
    <property type="match status" value="1"/>
</dbReference>
<feature type="compositionally biased region" description="Gly residues" evidence="1">
    <location>
        <begin position="224"/>
        <end position="239"/>
    </location>
</feature>
<protein>
    <submittedName>
        <fullName evidence="3">Uncharacterized membrane protein YczE</fullName>
    </submittedName>
</protein>
<organism evidence="3 4">
    <name type="scientific">Pedococcus dokdonensis</name>
    <dbReference type="NCBI Taxonomy" id="443156"/>
    <lineage>
        <taxon>Bacteria</taxon>
        <taxon>Bacillati</taxon>
        <taxon>Actinomycetota</taxon>
        <taxon>Actinomycetes</taxon>
        <taxon>Micrococcales</taxon>
        <taxon>Intrasporangiaceae</taxon>
        <taxon>Pedococcus</taxon>
    </lineage>
</organism>
<feature type="transmembrane region" description="Helical" evidence="2">
    <location>
        <begin position="178"/>
        <end position="201"/>
    </location>
</feature>